<feature type="compositionally biased region" description="Acidic residues" evidence="1">
    <location>
        <begin position="135"/>
        <end position="147"/>
    </location>
</feature>
<keyword evidence="3" id="KW-1185">Reference proteome</keyword>
<dbReference type="Proteomes" id="UP000310158">
    <property type="component" value="Unassembled WGS sequence"/>
</dbReference>
<sequence length="405" mass="46171">DFHLAKRHYDLALEANSEAYLPVTLSLAKLYARSIWHTITGGKDGLSLWEYEDVGYTSEHETENVRELDSSQNSDEGNHQNGAEDELGDGHHDDDGSWYFGRARDEYNRRRRGQDVPGDDDDPVQWARDRRNAESELDSDLGPEDYFEGALRGGHRGEEDVDEFSETMIELRREERQRNGDQAPQEGEGLFPPPEDPARDDWAVLRATEPPHSSSVFSFLPLMWSIFVKLSEGEPLPDFAAVYPSPTLTTSLRSVTLICMPAPPSTTQTRHMSFRITRRSCGMTVVVLSFRSLRIEFYIWGLTFVRPVGILFRGRVDPAKQRTQIYDGFLAADDDTDRDIEACVHIYVPPGDANPRDGTYFVCARVGISAVETVDTAVAYTQDRFHLHYREKPVRRQRPRSQRAR</sequence>
<reference evidence="2 3" key="1">
    <citation type="submission" date="2019-02" db="EMBL/GenBank/DDBJ databases">
        <title>Genome sequencing of the rare red list fungi Bondarzewia mesenterica.</title>
        <authorList>
            <person name="Buettner E."/>
            <person name="Kellner H."/>
        </authorList>
    </citation>
    <scope>NUCLEOTIDE SEQUENCE [LARGE SCALE GENOMIC DNA]</scope>
    <source>
        <strain evidence="2 3">DSM 108281</strain>
    </source>
</reference>
<feature type="region of interest" description="Disordered" evidence="1">
    <location>
        <begin position="174"/>
        <end position="199"/>
    </location>
</feature>
<evidence type="ECO:0000313" key="2">
    <source>
        <dbReference type="EMBL" id="THH03210.1"/>
    </source>
</evidence>
<feature type="non-terminal residue" evidence="2">
    <location>
        <position position="1"/>
    </location>
</feature>
<organism evidence="2 3">
    <name type="scientific">Bondarzewia mesenterica</name>
    <dbReference type="NCBI Taxonomy" id="1095465"/>
    <lineage>
        <taxon>Eukaryota</taxon>
        <taxon>Fungi</taxon>
        <taxon>Dikarya</taxon>
        <taxon>Basidiomycota</taxon>
        <taxon>Agaricomycotina</taxon>
        <taxon>Agaricomycetes</taxon>
        <taxon>Russulales</taxon>
        <taxon>Bondarzewiaceae</taxon>
        <taxon>Bondarzewia</taxon>
    </lineage>
</organism>
<feature type="region of interest" description="Disordered" evidence="1">
    <location>
        <begin position="132"/>
        <end position="161"/>
    </location>
</feature>
<comment type="caution">
    <text evidence="2">The sequence shown here is derived from an EMBL/GenBank/DDBJ whole genome shotgun (WGS) entry which is preliminary data.</text>
</comment>
<proteinExistence type="predicted"/>
<feature type="compositionally biased region" description="Polar residues" evidence="1">
    <location>
        <begin position="70"/>
        <end position="81"/>
    </location>
</feature>
<evidence type="ECO:0000313" key="3">
    <source>
        <dbReference type="Proteomes" id="UP000310158"/>
    </source>
</evidence>
<protein>
    <submittedName>
        <fullName evidence="2">Uncharacterized protein</fullName>
    </submittedName>
</protein>
<feature type="compositionally biased region" description="Basic and acidic residues" evidence="1">
    <location>
        <begin position="60"/>
        <end position="69"/>
    </location>
</feature>
<name>A0A4S4L1B4_9AGAM</name>
<gene>
    <name evidence="2" type="ORF">EW146_g10487</name>
</gene>
<evidence type="ECO:0000256" key="1">
    <source>
        <dbReference type="SAM" id="MobiDB-lite"/>
    </source>
</evidence>
<accession>A0A4S4L1B4</accession>
<dbReference type="AlphaFoldDB" id="A0A4S4L1B4"/>
<dbReference type="OrthoDB" id="27934at2759"/>
<feature type="region of interest" description="Disordered" evidence="1">
    <location>
        <begin position="60"/>
        <end position="100"/>
    </location>
</feature>
<dbReference type="EMBL" id="SGPL01001392">
    <property type="protein sequence ID" value="THH03210.1"/>
    <property type="molecule type" value="Genomic_DNA"/>
</dbReference>